<reference evidence="3" key="2">
    <citation type="submission" date="2023-05" db="EMBL/GenBank/DDBJ databases">
        <authorList>
            <consortium name="Lawrence Berkeley National Laboratory"/>
            <person name="Steindorff A."/>
            <person name="Hensen N."/>
            <person name="Bonometti L."/>
            <person name="Westerberg I."/>
            <person name="Brannstrom I.O."/>
            <person name="Guillou S."/>
            <person name="Cros-Aarteil S."/>
            <person name="Calhoun S."/>
            <person name="Haridas S."/>
            <person name="Kuo A."/>
            <person name="Mondo S."/>
            <person name="Pangilinan J."/>
            <person name="Riley R."/>
            <person name="Labutti K."/>
            <person name="Andreopoulos B."/>
            <person name="Lipzen A."/>
            <person name="Chen C."/>
            <person name="Yanf M."/>
            <person name="Daum C."/>
            <person name="Ng V."/>
            <person name="Clum A."/>
            <person name="Ohm R."/>
            <person name="Martin F."/>
            <person name="Silar P."/>
            <person name="Natvig D."/>
            <person name="Lalanne C."/>
            <person name="Gautier V."/>
            <person name="Ament-Velasquez S.L."/>
            <person name="Kruys A."/>
            <person name="Hutchinson M.I."/>
            <person name="Powell A.J."/>
            <person name="Barry K."/>
            <person name="Miller A.N."/>
            <person name="Grigoriev I.V."/>
            <person name="Debuchy R."/>
            <person name="Gladieux P."/>
            <person name="Thoren M.H."/>
            <person name="Johannesson H."/>
        </authorList>
    </citation>
    <scope>NUCLEOTIDE SEQUENCE</scope>
    <source>
        <strain evidence="3">CBS 123565</strain>
    </source>
</reference>
<sequence length="267" mass="29577">MASAAATIPRFLLPQSGLIWRRVVAATPAPPPSASASRRVFLRFASSSSSSSKPGPRILEKPERFNPPSHGARLPKKTTPRHYGGDLSADEIKVQAQTDYPMMMAPKGSRAYWFWHSRWIHVVITVGTLSGLAIWTFALSFRETSPFAHMLPAASDFLWHPLSSMAMLIEVMRLHEADKSARIHEKRQRYVDDVAKRAAYRKAHGLPDAVGFFNQPMAKPKTETDGDAAQREAESEAEAAAAAAHPLPAEERQEVIDGARKKWLGIF</sequence>
<dbReference type="EMBL" id="MU853414">
    <property type="protein sequence ID" value="KAK4132874.1"/>
    <property type="molecule type" value="Genomic_DNA"/>
</dbReference>
<evidence type="ECO:0000313" key="3">
    <source>
        <dbReference type="EMBL" id="KAK4132874.1"/>
    </source>
</evidence>
<accession>A0AAN6UHH2</accession>
<feature type="compositionally biased region" description="Low complexity" evidence="1">
    <location>
        <begin position="238"/>
        <end position="247"/>
    </location>
</feature>
<keyword evidence="2" id="KW-1133">Transmembrane helix</keyword>
<dbReference type="Proteomes" id="UP001304895">
    <property type="component" value="Unassembled WGS sequence"/>
</dbReference>
<reference evidence="3" key="1">
    <citation type="journal article" date="2023" name="Mol. Phylogenet. Evol.">
        <title>Genome-scale phylogeny and comparative genomics of the fungal order Sordariales.</title>
        <authorList>
            <person name="Hensen N."/>
            <person name="Bonometti L."/>
            <person name="Westerberg I."/>
            <person name="Brannstrom I.O."/>
            <person name="Guillou S."/>
            <person name="Cros-Aarteil S."/>
            <person name="Calhoun S."/>
            <person name="Haridas S."/>
            <person name="Kuo A."/>
            <person name="Mondo S."/>
            <person name="Pangilinan J."/>
            <person name="Riley R."/>
            <person name="LaButti K."/>
            <person name="Andreopoulos B."/>
            <person name="Lipzen A."/>
            <person name="Chen C."/>
            <person name="Yan M."/>
            <person name="Daum C."/>
            <person name="Ng V."/>
            <person name="Clum A."/>
            <person name="Steindorff A."/>
            <person name="Ohm R.A."/>
            <person name="Martin F."/>
            <person name="Silar P."/>
            <person name="Natvig D.O."/>
            <person name="Lalanne C."/>
            <person name="Gautier V."/>
            <person name="Ament-Velasquez S.L."/>
            <person name="Kruys A."/>
            <person name="Hutchinson M.I."/>
            <person name="Powell A.J."/>
            <person name="Barry K."/>
            <person name="Miller A.N."/>
            <person name="Grigoriev I.V."/>
            <person name="Debuchy R."/>
            <person name="Gladieux P."/>
            <person name="Hiltunen Thoren M."/>
            <person name="Johannesson H."/>
        </authorList>
    </citation>
    <scope>NUCLEOTIDE SEQUENCE</scope>
    <source>
        <strain evidence="3">CBS 123565</strain>
    </source>
</reference>
<feature type="transmembrane region" description="Helical" evidence="2">
    <location>
        <begin position="119"/>
        <end position="137"/>
    </location>
</feature>
<feature type="region of interest" description="Disordered" evidence="1">
    <location>
        <begin position="47"/>
        <end position="82"/>
    </location>
</feature>
<comment type="caution">
    <text evidence="3">The sequence shown here is derived from an EMBL/GenBank/DDBJ whole genome shotgun (WGS) entry which is preliminary data.</text>
</comment>
<gene>
    <name evidence="3" type="ORF">BT67DRAFT_463243</name>
</gene>
<keyword evidence="4" id="KW-1185">Reference proteome</keyword>
<evidence type="ECO:0000256" key="1">
    <source>
        <dbReference type="SAM" id="MobiDB-lite"/>
    </source>
</evidence>
<keyword evidence="2" id="KW-0812">Transmembrane</keyword>
<dbReference type="AlphaFoldDB" id="A0AAN6UHH2"/>
<keyword evidence="2" id="KW-0472">Membrane</keyword>
<proteinExistence type="predicted"/>
<feature type="region of interest" description="Disordered" evidence="1">
    <location>
        <begin position="214"/>
        <end position="254"/>
    </location>
</feature>
<protein>
    <submittedName>
        <fullName evidence="3">Uncharacterized protein</fullName>
    </submittedName>
</protein>
<feature type="compositionally biased region" description="Basic and acidic residues" evidence="1">
    <location>
        <begin position="220"/>
        <end position="234"/>
    </location>
</feature>
<evidence type="ECO:0000256" key="2">
    <source>
        <dbReference type="SAM" id="Phobius"/>
    </source>
</evidence>
<organism evidence="3 4">
    <name type="scientific">Trichocladium antarcticum</name>
    <dbReference type="NCBI Taxonomy" id="1450529"/>
    <lineage>
        <taxon>Eukaryota</taxon>
        <taxon>Fungi</taxon>
        <taxon>Dikarya</taxon>
        <taxon>Ascomycota</taxon>
        <taxon>Pezizomycotina</taxon>
        <taxon>Sordariomycetes</taxon>
        <taxon>Sordariomycetidae</taxon>
        <taxon>Sordariales</taxon>
        <taxon>Chaetomiaceae</taxon>
        <taxon>Trichocladium</taxon>
    </lineage>
</organism>
<evidence type="ECO:0000313" key="4">
    <source>
        <dbReference type="Proteomes" id="UP001304895"/>
    </source>
</evidence>
<name>A0AAN6UHH2_9PEZI</name>